<sequence>MIGLKLLIQLVNGGWGIMGGRRMVPSRQNGWVAGAMDDNAALERKLRAAQNRAALAELERARAEAEKAAAEAAAEEAKAAFCKCICKKKKKH</sequence>
<protein>
    <submittedName>
        <fullName evidence="2">Uncharacterized protein</fullName>
    </submittedName>
</protein>
<evidence type="ECO:0000313" key="2">
    <source>
        <dbReference type="EMBL" id="MDN4526440.1"/>
    </source>
</evidence>
<evidence type="ECO:0000256" key="1">
    <source>
        <dbReference type="SAM" id="Coils"/>
    </source>
</evidence>
<name>A0ABT8I073_9BACL</name>
<feature type="coiled-coil region" evidence="1">
    <location>
        <begin position="32"/>
        <end position="80"/>
    </location>
</feature>
<gene>
    <name evidence="2" type="ORF">QYB97_18310</name>
</gene>
<keyword evidence="3" id="KW-1185">Reference proteome</keyword>
<keyword evidence="1" id="KW-0175">Coiled coil</keyword>
<comment type="caution">
    <text evidence="2">The sequence shown here is derived from an EMBL/GenBank/DDBJ whole genome shotgun (WGS) entry which is preliminary data.</text>
</comment>
<dbReference type="Proteomes" id="UP001172721">
    <property type="component" value="Unassembled WGS sequence"/>
</dbReference>
<reference evidence="2" key="1">
    <citation type="submission" date="2023-07" db="EMBL/GenBank/DDBJ databases">
        <title>Fictibacillus sp. isolated from freshwater pond.</title>
        <authorList>
            <person name="Kirdat K."/>
            <person name="Bhat A."/>
            <person name="Mourya A."/>
            <person name="Yadav A."/>
        </authorList>
    </citation>
    <scope>NUCLEOTIDE SEQUENCE</scope>
    <source>
        <strain evidence="2">NE201</strain>
    </source>
</reference>
<evidence type="ECO:0000313" key="3">
    <source>
        <dbReference type="Proteomes" id="UP001172721"/>
    </source>
</evidence>
<organism evidence="2 3">
    <name type="scientific">Fictibacillus fluitans</name>
    <dbReference type="NCBI Taxonomy" id="3058422"/>
    <lineage>
        <taxon>Bacteria</taxon>
        <taxon>Bacillati</taxon>
        <taxon>Bacillota</taxon>
        <taxon>Bacilli</taxon>
        <taxon>Bacillales</taxon>
        <taxon>Fictibacillaceae</taxon>
        <taxon>Fictibacillus</taxon>
    </lineage>
</organism>
<accession>A0ABT8I073</accession>
<dbReference type="EMBL" id="JAUHTR010000011">
    <property type="protein sequence ID" value="MDN4526440.1"/>
    <property type="molecule type" value="Genomic_DNA"/>
</dbReference>
<dbReference type="RefSeq" id="WP_301167465.1">
    <property type="nucleotide sequence ID" value="NZ_JAUHTR010000011.1"/>
</dbReference>
<proteinExistence type="predicted"/>